<dbReference type="InterPro" id="IPR038670">
    <property type="entry name" value="HslJ-like_sf"/>
</dbReference>
<dbReference type="PANTHER" id="PTHR35535:SF1">
    <property type="entry name" value="HEAT SHOCK PROTEIN HSLJ"/>
    <property type="match status" value="1"/>
</dbReference>
<comment type="caution">
    <text evidence="3">The sequence shown here is derived from an EMBL/GenBank/DDBJ whole genome shotgun (WGS) entry which is preliminary data.</text>
</comment>
<evidence type="ECO:0000313" key="4">
    <source>
        <dbReference type="Proteomes" id="UP000284547"/>
    </source>
</evidence>
<dbReference type="Proteomes" id="UP000284547">
    <property type="component" value="Unassembled WGS sequence"/>
</dbReference>
<dbReference type="InterPro" id="IPR053147">
    <property type="entry name" value="Hsp_HslJ-like"/>
</dbReference>
<name>A0A411Z2D9_9RHOB</name>
<sequence>MTRYTLALVASLGLAACQPAGADAVPSEYLAIEWKLVSIDGQPFTANGKIDLSAPGRVAGQGPCNRFSGSYDGTLPDFRPGALAATRMACPDLSAESAMLTALGQMTRAEVTGPVTLLLTGPKGGSMEFVRPMN</sequence>
<dbReference type="OrthoDB" id="7777568at2"/>
<dbReference type="AlphaFoldDB" id="A0A411Z2D9"/>
<dbReference type="PROSITE" id="PS51257">
    <property type="entry name" value="PROKAR_LIPOPROTEIN"/>
    <property type="match status" value="1"/>
</dbReference>
<dbReference type="Gene3D" id="2.40.128.270">
    <property type="match status" value="1"/>
</dbReference>
<keyword evidence="4" id="KW-1185">Reference proteome</keyword>
<keyword evidence="1" id="KW-0732">Signal</keyword>
<feature type="signal peptide" evidence="1">
    <location>
        <begin position="1"/>
        <end position="22"/>
    </location>
</feature>
<dbReference type="RefSeq" id="WP_118152117.1">
    <property type="nucleotide sequence ID" value="NZ_QWEY01000005.1"/>
</dbReference>
<reference evidence="3 4" key="1">
    <citation type="submission" date="2018-08" db="EMBL/GenBank/DDBJ databases">
        <title>Flavobacterium tibetense sp. nov., isolated from a wetland YonghuCo on Tibetan Plateau.</title>
        <authorList>
            <person name="Phurbu D."/>
            <person name="Lu H."/>
            <person name="Xing P."/>
        </authorList>
    </citation>
    <scope>NUCLEOTIDE SEQUENCE [LARGE SCALE GENOMIC DNA]</scope>
    <source>
        <strain evidence="3 4">DJC</strain>
    </source>
</reference>
<dbReference type="EMBL" id="QWEY01000005">
    <property type="protein sequence ID" value="RGP37200.1"/>
    <property type="molecule type" value="Genomic_DNA"/>
</dbReference>
<evidence type="ECO:0000256" key="1">
    <source>
        <dbReference type="SAM" id="SignalP"/>
    </source>
</evidence>
<dbReference type="PANTHER" id="PTHR35535">
    <property type="entry name" value="HEAT SHOCK PROTEIN HSLJ"/>
    <property type="match status" value="1"/>
</dbReference>
<evidence type="ECO:0000259" key="2">
    <source>
        <dbReference type="Pfam" id="PF03724"/>
    </source>
</evidence>
<organism evidence="3 4">
    <name type="scientific">Pseudotabrizicola alkalilacus</name>
    <dbReference type="NCBI Taxonomy" id="2305252"/>
    <lineage>
        <taxon>Bacteria</taxon>
        <taxon>Pseudomonadati</taxon>
        <taxon>Pseudomonadota</taxon>
        <taxon>Alphaproteobacteria</taxon>
        <taxon>Rhodobacterales</taxon>
        <taxon>Paracoccaceae</taxon>
        <taxon>Pseudotabrizicola</taxon>
    </lineage>
</organism>
<feature type="chain" id="PRO_5019050169" evidence="1">
    <location>
        <begin position="23"/>
        <end position="134"/>
    </location>
</feature>
<accession>A0A411Z2D9</accession>
<dbReference type="InterPro" id="IPR005184">
    <property type="entry name" value="DUF306_Meta_HslJ"/>
</dbReference>
<feature type="domain" description="DUF306" evidence="2">
    <location>
        <begin position="33"/>
        <end position="127"/>
    </location>
</feature>
<proteinExistence type="predicted"/>
<protein>
    <submittedName>
        <fullName evidence="3">META domain-containing protein</fullName>
    </submittedName>
</protein>
<evidence type="ECO:0000313" key="3">
    <source>
        <dbReference type="EMBL" id="RGP37200.1"/>
    </source>
</evidence>
<gene>
    <name evidence="3" type="ORF">D1012_11095</name>
</gene>
<dbReference type="Pfam" id="PF03724">
    <property type="entry name" value="META"/>
    <property type="match status" value="1"/>
</dbReference>